<dbReference type="Proteomes" id="UP000438429">
    <property type="component" value="Unassembled WGS sequence"/>
</dbReference>
<protein>
    <submittedName>
        <fullName evidence="1">Uncharacterized protein</fullName>
    </submittedName>
</protein>
<dbReference type="EMBL" id="VEVO01000014">
    <property type="protein sequence ID" value="KAF0031955.1"/>
    <property type="molecule type" value="Genomic_DNA"/>
</dbReference>
<gene>
    <name evidence="1" type="ORF">F2P81_016510</name>
</gene>
<name>A0A6A4SH69_SCOMX</name>
<reference evidence="1 2" key="1">
    <citation type="submission" date="2019-06" db="EMBL/GenBank/DDBJ databases">
        <title>Draft genomes of female and male turbot (Scophthalmus maximus).</title>
        <authorList>
            <person name="Xu H."/>
            <person name="Xu X.-W."/>
            <person name="Shao C."/>
            <person name="Chen S."/>
        </authorList>
    </citation>
    <scope>NUCLEOTIDE SEQUENCE [LARGE SCALE GENOMIC DNA]</scope>
    <source>
        <strain evidence="1">Ysfricsl-2016a</strain>
        <tissue evidence="1">Blood</tissue>
    </source>
</reference>
<evidence type="ECO:0000313" key="2">
    <source>
        <dbReference type="Proteomes" id="UP000438429"/>
    </source>
</evidence>
<evidence type="ECO:0000313" key="1">
    <source>
        <dbReference type="EMBL" id="KAF0031955.1"/>
    </source>
</evidence>
<organism evidence="1 2">
    <name type="scientific">Scophthalmus maximus</name>
    <name type="common">Turbot</name>
    <name type="synonym">Psetta maxima</name>
    <dbReference type="NCBI Taxonomy" id="52904"/>
    <lineage>
        <taxon>Eukaryota</taxon>
        <taxon>Metazoa</taxon>
        <taxon>Chordata</taxon>
        <taxon>Craniata</taxon>
        <taxon>Vertebrata</taxon>
        <taxon>Euteleostomi</taxon>
        <taxon>Actinopterygii</taxon>
        <taxon>Neopterygii</taxon>
        <taxon>Teleostei</taxon>
        <taxon>Neoteleostei</taxon>
        <taxon>Acanthomorphata</taxon>
        <taxon>Carangaria</taxon>
        <taxon>Pleuronectiformes</taxon>
        <taxon>Pleuronectoidei</taxon>
        <taxon>Scophthalmidae</taxon>
        <taxon>Scophthalmus</taxon>
    </lineage>
</organism>
<comment type="caution">
    <text evidence="1">The sequence shown here is derived from an EMBL/GenBank/DDBJ whole genome shotgun (WGS) entry which is preliminary data.</text>
</comment>
<accession>A0A6A4SH69</accession>
<proteinExistence type="predicted"/>
<sequence>MTLPIATADTDSVYRHRFPNIVSVYVDPVSEYSQSTSLGRFDVVHTLLHLMFCSKASSERWQHKRKRTLKKGFDHMSRQRDCCSLSMTPFHSLLLTQQSSLHGDTPLSLVSPRLDVTLNNVKPESDLV</sequence>
<dbReference type="AlphaFoldDB" id="A0A6A4SH69"/>